<feature type="region of interest" description="Disordered" evidence="1">
    <location>
        <begin position="168"/>
        <end position="192"/>
    </location>
</feature>
<dbReference type="RefSeq" id="WP_013564807.1">
    <property type="nucleotide sequence ID" value="NC_014962.1"/>
</dbReference>
<reference evidence="2 3" key="2">
    <citation type="journal article" date="2011" name="Stand. Genomic Sci.">
        <title>Complete genome sequence of Isosphaera pallida type strain (IS1B).</title>
        <authorList>
            <consortium name="US DOE Joint Genome Institute (JGI-PGF)"/>
            <person name="Goker M."/>
            <person name="Cleland D."/>
            <person name="Saunders E."/>
            <person name="Lapidus A."/>
            <person name="Nolan M."/>
            <person name="Lucas S."/>
            <person name="Hammon N."/>
            <person name="Deshpande S."/>
            <person name="Cheng J.F."/>
            <person name="Tapia R."/>
            <person name="Han C."/>
            <person name="Goodwin L."/>
            <person name="Pitluck S."/>
            <person name="Liolios K."/>
            <person name="Pagani I."/>
            <person name="Ivanova N."/>
            <person name="Mavromatis K."/>
            <person name="Pati A."/>
            <person name="Chen A."/>
            <person name="Palaniappan K."/>
            <person name="Land M."/>
            <person name="Hauser L."/>
            <person name="Chang Y.J."/>
            <person name="Jeffries C.D."/>
            <person name="Detter J.C."/>
            <person name="Beck B."/>
            <person name="Woyke T."/>
            <person name="Bristow J."/>
            <person name="Eisen J.A."/>
            <person name="Markowitz V."/>
            <person name="Hugenholtz P."/>
            <person name="Kyrpides N.C."/>
            <person name="Klenk H.P."/>
        </authorList>
    </citation>
    <scope>NUCLEOTIDE SEQUENCE [LARGE SCALE GENOMIC DNA]</scope>
    <source>
        <strain evidence="3">ATCC 43644 / DSM 9630 / IS1B</strain>
    </source>
</reference>
<evidence type="ECO:0000256" key="1">
    <source>
        <dbReference type="SAM" id="MobiDB-lite"/>
    </source>
</evidence>
<dbReference type="OrthoDB" id="275859at2"/>
<dbReference type="eggNOG" id="ENOG502ZE38">
    <property type="taxonomic scope" value="Bacteria"/>
</dbReference>
<evidence type="ECO:0000313" key="3">
    <source>
        <dbReference type="Proteomes" id="UP000008631"/>
    </source>
</evidence>
<dbReference type="KEGG" id="ipa:Isop_1939"/>
<dbReference type="Proteomes" id="UP000008631">
    <property type="component" value="Chromosome"/>
</dbReference>
<proteinExistence type="predicted"/>
<organism evidence="2 3">
    <name type="scientific">Isosphaera pallida (strain ATCC 43644 / DSM 9630 / IS1B)</name>
    <dbReference type="NCBI Taxonomy" id="575540"/>
    <lineage>
        <taxon>Bacteria</taxon>
        <taxon>Pseudomonadati</taxon>
        <taxon>Planctomycetota</taxon>
        <taxon>Planctomycetia</taxon>
        <taxon>Isosphaerales</taxon>
        <taxon>Isosphaeraceae</taxon>
        <taxon>Isosphaera</taxon>
    </lineage>
</organism>
<protein>
    <submittedName>
        <fullName evidence="2">Uncharacterized protein</fullName>
    </submittedName>
</protein>
<gene>
    <name evidence="2" type="ordered locus">Isop_1939</name>
</gene>
<accession>E8R2L9</accession>
<keyword evidence="3" id="KW-1185">Reference proteome</keyword>
<feature type="compositionally biased region" description="Pro residues" evidence="1">
    <location>
        <begin position="175"/>
        <end position="192"/>
    </location>
</feature>
<sequence>MASRSPICRCGTTLTIPPGIDKLICPVCGARVRIRRETSPSATGWLPGGAAWPGGVILFDCPCGQKLKLDASHAAKSARCPSCRQIVPVPELPHDAPTGEMPAADRAILENWIVQHTADALAEKGSNSPDPQVISTGSTVLAANSCDPRARRSDHHDGSLEMRIDPDLMGTLADRPPPPPNSEGSPTTPPPLVALRFASSQAGAEFSPTQLDPDREALDAAALLAASRIPETGLGGGLRVCGHCRRPLHIAATVCRHCGATVTRS</sequence>
<dbReference type="HOGENOM" id="CLU_1048780_0_0_0"/>
<dbReference type="AlphaFoldDB" id="E8R2L9"/>
<name>E8R2L9_ISOPI</name>
<reference key="1">
    <citation type="submission" date="2010-11" db="EMBL/GenBank/DDBJ databases">
        <title>The complete sequence of chromosome of Isophaera pallida ATCC 43644.</title>
        <authorList>
            <consortium name="US DOE Joint Genome Institute (JGI-PGF)"/>
            <person name="Lucas S."/>
            <person name="Copeland A."/>
            <person name="Lapidus A."/>
            <person name="Bruce D."/>
            <person name="Goodwin L."/>
            <person name="Pitluck S."/>
            <person name="Kyrpides N."/>
            <person name="Mavromatis K."/>
            <person name="Pagani I."/>
            <person name="Ivanova N."/>
            <person name="Saunders E."/>
            <person name="Brettin T."/>
            <person name="Detter J.C."/>
            <person name="Han C."/>
            <person name="Tapia R."/>
            <person name="Land M."/>
            <person name="Hauser L."/>
            <person name="Markowitz V."/>
            <person name="Cheng J.-F."/>
            <person name="Hugenholtz P."/>
            <person name="Woyke T."/>
            <person name="Wu D."/>
            <person name="Eisen J.A."/>
        </authorList>
    </citation>
    <scope>NUCLEOTIDE SEQUENCE</scope>
    <source>
        <strain>ATCC 43644</strain>
    </source>
</reference>
<dbReference type="InParanoid" id="E8R2L9"/>
<evidence type="ECO:0000313" key="2">
    <source>
        <dbReference type="EMBL" id="ADV62519.1"/>
    </source>
</evidence>
<dbReference type="EMBL" id="CP002353">
    <property type="protein sequence ID" value="ADV62519.1"/>
    <property type="molecule type" value="Genomic_DNA"/>
</dbReference>